<evidence type="ECO:0000256" key="10">
    <source>
        <dbReference type="ARBA" id="ARBA00023304"/>
    </source>
</evidence>
<dbReference type="Gene3D" id="3.40.50.1100">
    <property type="match status" value="2"/>
</dbReference>
<dbReference type="InterPro" id="IPR011820">
    <property type="entry name" value="IlvA"/>
</dbReference>
<dbReference type="GO" id="GO:0006567">
    <property type="term" value="P:L-threonine catabolic process"/>
    <property type="evidence" value="ECO:0007669"/>
    <property type="project" value="TreeGrafter"/>
</dbReference>
<dbReference type="PROSITE" id="PS00165">
    <property type="entry name" value="DEHYDRATASE_SER_THR"/>
    <property type="match status" value="1"/>
</dbReference>
<dbReference type="PROSITE" id="PS51672">
    <property type="entry name" value="ACT_LIKE"/>
    <property type="match status" value="1"/>
</dbReference>
<reference evidence="14 15" key="1">
    <citation type="submission" date="2017-06" db="EMBL/GenBank/DDBJ databases">
        <authorList>
            <person name="Kim H.J."/>
            <person name="Triplett B.A."/>
        </authorList>
    </citation>
    <scope>NUCLEOTIDE SEQUENCE [LARGE SCALE GENOMIC DNA]</scope>
    <source>
        <strain evidence="14 15">DSM 25597</strain>
    </source>
</reference>
<keyword evidence="10 12" id="KW-0100">Branched-chain amino acid biosynthesis</keyword>
<evidence type="ECO:0000313" key="14">
    <source>
        <dbReference type="EMBL" id="SNS02407.1"/>
    </source>
</evidence>
<evidence type="ECO:0000313" key="15">
    <source>
        <dbReference type="Proteomes" id="UP000198379"/>
    </source>
</evidence>
<evidence type="ECO:0000256" key="3">
    <source>
        <dbReference type="ARBA" id="ARBA00004810"/>
    </source>
</evidence>
<evidence type="ECO:0000256" key="2">
    <source>
        <dbReference type="ARBA" id="ARBA00001933"/>
    </source>
</evidence>
<dbReference type="FunFam" id="3.40.50.1100:FF:000005">
    <property type="entry name" value="Threonine dehydratase catabolic"/>
    <property type="match status" value="1"/>
</dbReference>
<dbReference type="NCBIfam" id="TIGR02079">
    <property type="entry name" value="THD1"/>
    <property type="match status" value="1"/>
</dbReference>
<comment type="function">
    <text evidence="11 12">Catalyzes the anaerobic formation of alpha-ketobutyrate and ammonia from threonine in a two-step reaction. The first step involved a dehydration of threonine and a production of enamine intermediates (aminocrotonate), which tautomerizes to its imine form (iminobutyrate). Both intermediates are unstable and short-lived. The second step is the nonenzymatic hydrolysis of the enamine/imine intermediates to form 2-ketobutyrate and free ammonia. In the low water environment of the cell, the second step is accelerated by RidA.</text>
</comment>
<dbReference type="NCBIfam" id="NF006390">
    <property type="entry name" value="PRK08639.1"/>
    <property type="match status" value="1"/>
</dbReference>
<dbReference type="CDD" id="cd01562">
    <property type="entry name" value="Thr-dehyd"/>
    <property type="match status" value="1"/>
</dbReference>
<evidence type="ECO:0000256" key="1">
    <source>
        <dbReference type="ARBA" id="ARBA00001274"/>
    </source>
</evidence>
<gene>
    <name evidence="12" type="primary">ilvA</name>
    <name evidence="14" type="ORF">SAMN06265376_105317</name>
</gene>
<dbReference type="SUPFAM" id="SSF53686">
    <property type="entry name" value="Tryptophan synthase beta subunit-like PLP-dependent enzymes"/>
    <property type="match status" value="1"/>
</dbReference>
<dbReference type="PANTHER" id="PTHR48078:SF11">
    <property type="entry name" value="THREONINE DEHYDRATASE, MITOCHONDRIAL"/>
    <property type="match status" value="1"/>
</dbReference>
<evidence type="ECO:0000256" key="9">
    <source>
        <dbReference type="ARBA" id="ARBA00023239"/>
    </source>
</evidence>
<dbReference type="Pfam" id="PF00585">
    <property type="entry name" value="Thr_dehydrat_C"/>
    <property type="match status" value="1"/>
</dbReference>
<keyword evidence="15" id="KW-1185">Reference proteome</keyword>
<comment type="subunit">
    <text evidence="5 12">Homotetramer.</text>
</comment>
<dbReference type="InterPro" id="IPR050147">
    <property type="entry name" value="Ser/Thr_Dehydratase"/>
</dbReference>
<feature type="domain" description="ACT-like" evidence="13">
    <location>
        <begin position="386"/>
        <end position="460"/>
    </location>
</feature>
<dbReference type="InterPro" id="IPR001721">
    <property type="entry name" value="TD_ACT-like"/>
</dbReference>
<dbReference type="EMBL" id="FZNY01000005">
    <property type="protein sequence ID" value="SNS02407.1"/>
    <property type="molecule type" value="Genomic_DNA"/>
</dbReference>
<dbReference type="UniPathway" id="UPA00047">
    <property type="reaction ID" value="UER00054"/>
</dbReference>
<keyword evidence="8 12" id="KW-0663">Pyridoxal phosphate</keyword>
<evidence type="ECO:0000256" key="11">
    <source>
        <dbReference type="ARBA" id="ARBA00025527"/>
    </source>
</evidence>
<evidence type="ECO:0000256" key="12">
    <source>
        <dbReference type="RuleBase" id="RU362012"/>
    </source>
</evidence>
<keyword evidence="7 12" id="KW-0412">Isoleucine biosynthesis</keyword>
<dbReference type="GO" id="GO:0004794">
    <property type="term" value="F:threonine deaminase activity"/>
    <property type="evidence" value="ECO:0007669"/>
    <property type="project" value="UniProtKB-UniRule"/>
</dbReference>
<evidence type="ECO:0000256" key="6">
    <source>
        <dbReference type="ARBA" id="ARBA00022605"/>
    </source>
</evidence>
<sequence>MKFFSNQFSTALEMTLIIDSSRRRNDKINKNDIPTGVYAERSRSARMKIMQTETTYYPTLDAVKNASEAIKEVVTQTPLMQSFTYSKKYDATILLKREDLQQVRSYKIRGAYNKMSSLSSVAKTKGIVCASAGNHAQGVAFACAKLQIHGTIYMPMPTPSQKVEQVKLFGGDWIKVVLEGDTFDDAFAKANTCCLEEGKTFVHPFDDEKIIEGQATVGLEIIKQSTTPLDYVFVPIGGGGLSAGLSTVFHLLSPDTKVIGVEPAGAPAMKSSIERGQNTTLSDIDKFVDGAAVQRVGERNFKICRQFLDQVVTVQEGEVCQTILDLYNRDAIVVEPAGALTLAVLDQFADKIKGKHVACVVSGSNNDITRTAEIKERALLHRGLKHYFIVRFPQRAGALKEFVAEVLGPDDDITHFEYSKRTSREQGPAVVGIQLKKVTDLEPLVNRMHARKFFGDYLNDKPDLFQFLV</sequence>
<evidence type="ECO:0000256" key="7">
    <source>
        <dbReference type="ARBA" id="ARBA00022624"/>
    </source>
</evidence>
<dbReference type="AlphaFoldDB" id="A0A239B3G0"/>
<proteinExistence type="inferred from homology"/>
<dbReference type="InterPro" id="IPR000634">
    <property type="entry name" value="Ser/Thr_deHydtase_PyrdxlP-BS"/>
</dbReference>
<organism evidence="14 15">
    <name type="scientific">Dokdonia pacifica</name>
    <dbReference type="NCBI Taxonomy" id="1627892"/>
    <lineage>
        <taxon>Bacteria</taxon>
        <taxon>Pseudomonadati</taxon>
        <taxon>Bacteroidota</taxon>
        <taxon>Flavobacteriia</taxon>
        <taxon>Flavobacteriales</taxon>
        <taxon>Flavobacteriaceae</taxon>
        <taxon>Dokdonia</taxon>
    </lineage>
</organism>
<dbReference type="CDD" id="cd04907">
    <property type="entry name" value="ACT_ThrD-I_2"/>
    <property type="match status" value="1"/>
</dbReference>
<accession>A0A239B3G0</accession>
<dbReference type="GO" id="GO:0003941">
    <property type="term" value="F:L-serine ammonia-lyase activity"/>
    <property type="evidence" value="ECO:0007669"/>
    <property type="project" value="TreeGrafter"/>
</dbReference>
<comment type="cofactor">
    <cofactor evidence="2 12">
        <name>pyridoxal 5'-phosphate</name>
        <dbReference type="ChEBI" id="CHEBI:597326"/>
    </cofactor>
</comment>
<comment type="similarity">
    <text evidence="4 12">Belongs to the serine/threonine dehydratase family.</text>
</comment>
<dbReference type="PANTHER" id="PTHR48078">
    <property type="entry name" value="THREONINE DEHYDRATASE, MITOCHONDRIAL-RELATED"/>
    <property type="match status" value="1"/>
</dbReference>
<dbReference type="InterPro" id="IPR036052">
    <property type="entry name" value="TrpB-like_PALP_sf"/>
</dbReference>
<evidence type="ECO:0000256" key="8">
    <source>
        <dbReference type="ARBA" id="ARBA00022898"/>
    </source>
</evidence>
<dbReference type="GO" id="GO:0006565">
    <property type="term" value="P:L-serine catabolic process"/>
    <property type="evidence" value="ECO:0007669"/>
    <property type="project" value="TreeGrafter"/>
</dbReference>
<keyword evidence="6 12" id="KW-0028">Amino-acid biosynthesis</keyword>
<comment type="pathway">
    <text evidence="3 12">Amino-acid biosynthesis; L-isoleucine biosynthesis; 2-oxobutanoate from L-threonine: step 1/1.</text>
</comment>
<comment type="catalytic activity">
    <reaction evidence="1 12">
        <text>L-threonine = 2-oxobutanoate + NH4(+)</text>
        <dbReference type="Rhea" id="RHEA:22108"/>
        <dbReference type="ChEBI" id="CHEBI:16763"/>
        <dbReference type="ChEBI" id="CHEBI:28938"/>
        <dbReference type="ChEBI" id="CHEBI:57926"/>
        <dbReference type="EC" id="4.3.1.19"/>
    </reaction>
</comment>
<dbReference type="InterPro" id="IPR001926">
    <property type="entry name" value="TrpB-like_PALP"/>
</dbReference>
<keyword evidence="9 12" id="KW-0456">Lyase</keyword>
<evidence type="ECO:0000256" key="5">
    <source>
        <dbReference type="ARBA" id="ARBA00011881"/>
    </source>
</evidence>
<evidence type="ECO:0000256" key="4">
    <source>
        <dbReference type="ARBA" id="ARBA00010869"/>
    </source>
</evidence>
<dbReference type="GO" id="GO:0030170">
    <property type="term" value="F:pyridoxal phosphate binding"/>
    <property type="evidence" value="ECO:0007669"/>
    <property type="project" value="InterPro"/>
</dbReference>
<dbReference type="EC" id="4.3.1.19" evidence="12"/>
<evidence type="ECO:0000259" key="13">
    <source>
        <dbReference type="PROSITE" id="PS51672"/>
    </source>
</evidence>
<dbReference type="Pfam" id="PF00291">
    <property type="entry name" value="PALP"/>
    <property type="match status" value="1"/>
</dbReference>
<dbReference type="GO" id="GO:0009097">
    <property type="term" value="P:isoleucine biosynthetic process"/>
    <property type="evidence" value="ECO:0007669"/>
    <property type="project" value="UniProtKB-UniRule"/>
</dbReference>
<name>A0A239B3G0_9FLAO</name>
<protein>
    <recommendedName>
        <fullName evidence="12">L-threonine dehydratase</fullName>
        <ecNumber evidence="12">4.3.1.19</ecNumber>
    </recommendedName>
    <alternativeName>
        <fullName evidence="12">Threonine deaminase</fullName>
    </alternativeName>
</protein>
<dbReference type="Proteomes" id="UP000198379">
    <property type="component" value="Unassembled WGS sequence"/>
</dbReference>